<dbReference type="EMBL" id="KZ293530">
    <property type="protein sequence ID" value="PBK58654.1"/>
    <property type="molecule type" value="Genomic_DNA"/>
</dbReference>
<sequence>MKLSTRRANRWEMIYIDQPFMILLDWSPYPSSSTFDPLLGHLPMVSPLSQSVHNSVDSSTTNTRLFHRSSVSPLQCRRATNASLRWSPGVGGRLLCDSIDMVWGWPRSDSHVDGYTLFKQDRCP</sequence>
<evidence type="ECO:0000313" key="1">
    <source>
        <dbReference type="EMBL" id="PBK58654.1"/>
    </source>
</evidence>
<dbReference type="AlphaFoldDB" id="A0A2H3APF6"/>
<dbReference type="Proteomes" id="UP000218334">
    <property type="component" value="Unassembled WGS sequence"/>
</dbReference>
<accession>A0A2H3APF6</accession>
<organism evidence="1 2">
    <name type="scientific">Armillaria solidipes</name>
    <dbReference type="NCBI Taxonomy" id="1076256"/>
    <lineage>
        <taxon>Eukaryota</taxon>
        <taxon>Fungi</taxon>
        <taxon>Dikarya</taxon>
        <taxon>Basidiomycota</taxon>
        <taxon>Agaricomycotina</taxon>
        <taxon>Agaricomycetes</taxon>
        <taxon>Agaricomycetidae</taxon>
        <taxon>Agaricales</taxon>
        <taxon>Marasmiineae</taxon>
        <taxon>Physalacriaceae</taxon>
        <taxon>Armillaria</taxon>
    </lineage>
</organism>
<gene>
    <name evidence="1" type="ORF">ARMSODRAFT_104725</name>
</gene>
<evidence type="ECO:0000313" key="2">
    <source>
        <dbReference type="Proteomes" id="UP000218334"/>
    </source>
</evidence>
<reference evidence="2" key="1">
    <citation type="journal article" date="2017" name="Nat. Ecol. Evol.">
        <title>Genome expansion and lineage-specific genetic innovations in the forest pathogenic fungi Armillaria.</title>
        <authorList>
            <person name="Sipos G."/>
            <person name="Prasanna A.N."/>
            <person name="Walter M.C."/>
            <person name="O'Connor E."/>
            <person name="Balint B."/>
            <person name="Krizsan K."/>
            <person name="Kiss B."/>
            <person name="Hess J."/>
            <person name="Varga T."/>
            <person name="Slot J."/>
            <person name="Riley R."/>
            <person name="Boka B."/>
            <person name="Rigling D."/>
            <person name="Barry K."/>
            <person name="Lee J."/>
            <person name="Mihaltcheva S."/>
            <person name="LaButti K."/>
            <person name="Lipzen A."/>
            <person name="Waldron R."/>
            <person name="Moloney N.M."/>
            <person name="Sperisen C."/>
            <person name="Kredics L."/>
            <person name="Vagvoelgyi C."/>
            <person name="Patrignani A."/>
            <person name="Fitzpatrick D."/>
            <person name="Nagy I."/>
            <person name="Doyle S."/>
            <person name="Anderson J.B."/>
            <person name="Grigoriev I.V."/>
            <person name="Gueldener U."/>
            <person name="Muensterkoetter M."/>
            <person name="Nagy L.G."/>
        </authorList>
    </citation>
    <scope>NUCLEOTIDE SEQUENCE [LARGE SCALE GENOMIC DNA]</scope>
    <source>
        <strain evidence="2">28-4</strain>
    </source>
</reference>
<name>A0A2H3APF6_9AGAR</name>
<proteinExistence type="predicted"/>
<protein>
    <submittedName>
        <fullName evidence="1">Uncharacterized protein</fullName>
    </submittedName>
</protein>
<keyword evidence="2" id="KW-1185">Reference proteome</keyword>